<evidence type="ECO:0000259" key="4">
    <source>
        <dbReference type="PROSITE" id="PS51464"/>
    </source>
</evidence>
<comment type="caution">
    <text evidence="5">The sequence shown here is derived from an EMBL/GenBank/DDBJ whole genome shotgun (WGS) entry which is preliminary data.</text>
</comment>
<sequence>MSVNVADDLVPTEARNPRTTDIDVLPTLDLLRRINAEDATVPSRVAAALPALAELVDAATQRFREGGSVHYFGAGSSGRLASLDVAELPPTYSADPARFVVHHAGGQAALTHAVEGAEDDVDAGAQAAAGLTRADVAVGVAASGRTPYVSGALGAARAAGAFTALISSNPRAELAARIDCHVCAATGPEAVAGSTRMKAGTAAKLLLNSFSTGLMIRLGKTYSNLMIDLSASNAKLRARTVAILAEATGQDRRVCARALSEADGELRTALVALIASVRPGQAREALRSAGADVRAAIAACMGGEDAGAPWADVQNQNG</sequence>
<protein>
    <recommendedName>
        <fullName evidence="3">N-acetylmuramic acid 6-phosphate etherase</fullName>
        <shortName evidence="3">MurNAc-6-P etherase</shortName>
        <ecNumber evidence="3">4.2.1.126</ecNumber>
    </recommendedName>
    <alternativeName>
        <fullName evidence="3">N-acetylmuramic acid 6-phosphate hydrolase</fullName>
    </alternativeName>
    <alternativeName>
        <fullName evidence="3">N-acetylmuramic acid 6-phosphate lyase</fullName>
    </alternativeName>
</protein>
<comment type="subunit">
    <text evidence="3">Homodimer.</text>
</comment>
<dbReference type="GO" id="GO:0016803">
    <property type="term" value="F:ether hydrolase activity"/>
    <property type="evidence" value="ECO:0007669"/>
    <property type="project" value="TreeGrafter"/>
</dbReference>
<comment type="catalytic activity">
    <reaction evidence="3">
        <text>N-acetyl-D-muramate 6-phosphate + H2O = N-acetyl-D-glucosamine 6-phosphate + (R)-lactate</text>
        <dbReference type="Rhea" id="RHEA:26410"/>
        <dbReference type="ChEBI" id="CHEBI:15377"/>
        <dbReference type="ChEBI" id="CHEBI:16004"/>
        <dbReference type="ChEBI" id="CHEBI:57513"/>
        <dbReference type="ChEBI" id="CHEBI:58722"/>
        <dbReference type="EC" id="4.2.1.126"/>
    </reaction>
</comment>
<gene>
    <name evidence="3" type="primary">murQ</name>
    <name evidence="5" type="ORF">G1H11_01125</name>
</gene>
<dbReference type="NCBIfam" id="NF003915">
    <property type="entry name" value="PRK05441.1"/>
    <property type="match status" value="1"/>
</dbReference>
<comment type="miscellaneous">
    <text evidence="3">A lyase-type mechanism (elimination/hydration) is suggested for the cleavage of the lactyl ether bond of MurNAc 6-phosphate, with the formation of an alpha,beta-unsaturated aldehyde intermediate with (E)-stereochemistry, followed by the syn addition of water to give product.</text>
</comment>
<feature type="active site" description="Proton donor" evidence="3">
    <location>
        <position position="87"/>
    </location>
</feature>
<dbReference type="PROSITE" id="PS01272">
    <property type="entry name" value="GCKR"/>
    <property type="match status" value="1"/>
</dbReference>
<keyword evidence="2 3" id="KW-0119">Carbohydrate metabolism</keyword>
<dbReference type="InterPro" id="IPR001347">
    <property type="entry name" value="SIS_dom"/>
</dbReference>
<dbReference type="InterPro" id="IPR005486">
    <property type="entry name" value="Glucokinase_regulatory_CS"/>
</dbReference>
<dbReference type="PANTHER" id="PTHR10088:SF4">
    <property type="entry name" value="GLUCOKINASE REGULATORY PROTEIN"/>
    <property type="match status" value="1"/>
</dbReference>
<evidence type="ECO:0000256" key="1">
    <source>
        <dbReference type="ARBA" id="ARBA00023239"/>
    </source>
</evidence>
<feature type="active site" evidence="3">
    <location>
        <position position="118"/>
    </location>
</feature>
<dbReference type="GO" id="GO:0046348">
    <property type="term" value="P:amino sugar catabolic process"/>
    <property type="evidence" value="ECO:0007669"/>
    <property type="project" value="InterPro"/>
</dbReference>
<comment type="similarity">
    <text evidence="3">Belongs to the GCKR-like family. MurNAc-6-P etherase subfamily.</text>
</comment>
<accession>A0A6N9YG20</accession>
<evidence type="ECO:0000256" key="2">
    <source>
        <dbReference type="ARBA" id="ARBA00023277"/>
    </source>
</evidence>
<dbReference type="NCBIfam" id="NF009222">
    <property type="entry name" value="PRK12570.1"/>
    <property type="match status" value="1"/>
</dbReference>
<dbReference type="GO" id="GO:0097367">
    <property type="term" value="F:carbohydrate derivative binding"/>
    <property type="evidence" value="ECO:0007669"/>
    <property type="project" value="InterPro"/>
</dbReference>
<evidence type="ECO:0000313" key="5">
    <source>
        <dbReference type="EMBL" id="NED93914.1"/>
    </source>
</evidence>
<evidence type="ECO:0000256" key="3">
    <source>
        <dbReference type="HAMAP-Rule" id="MF_00068"/>
    </source>
</evidence>
<name>A0A6N9YG20_9ACTN</name>
<dbReference type="RefSeq" id="WP_163815225.1">
    <property type="nucleotide sequence ID" value="NZ_JAAGOB010000001.1"/>
</dbReference>
<dbReference type="GO" id="GO:0097173">
    <property type="term" value="P:N-acetylmuramic acid catabolic process"/>
    <property type="evidence" value="ECO:0007669"/>
    <property type="project" value="UniProtKB-UniPathway"/>
</dbReference>
<comment type="pathway">
    <text evidence="3">Amino-sugar metabolism; N-acetylmuramate degradation.</text>
</comment>
<comment type="function">
    <text evidence="3">Specifically catalyzes the cleavage of the D-lactyl ether substituent of MurNAc 6-phosphate, producing GlcNAc 6-phosphate and D-lactate.</text>
</comment>
<dbReference type="GO" id="GO:0009254">
    <property type="term" value="P:peptidoglycan turnover"/>
    <property type="evidence" value="ECO:0007669"/>
    <property type="project" value="TreeGrafter"/>
</dbReference>
<feature type="domain" description="SIS" evidence="4">
    <location>
        <begin position="59"/>
        <end position="220"/>
    </location>
</feature>
<dbReference type="InterPro" id="IPR046348">
    <property type="entry name" value="SIS_dom_sf"/>
</dbReference>
<dbReference type="GO" id="GO:0016835">
    <property type="term" value="F:carbon-oxygen lyase activity"/>
    <property type="evidence" value="ECO:0007669"/>
    <property type="project" value="UniProtKB-UniRule"/>
</dbReference>
<dbReference type="SUPFAM" id="SSF53697">
    <property type="entry name" value="SIS domain"/>
    <property type="match status" value="1"/>
</dbReference>
<proteinExistence type="inferred from homology"/>
<dbReference type="InterPro" id="IPR040190">
    <property type="entry name" value="MURQ/GCKR"/>
</dbReference>
<keyword evidence="1 3" id="KW-0456">Lyase</keyword>
<dbReference type="Proteomes" id="UP000469185">
    <property type="component" value="Unassembled WGS sequence"/>
</dbReference>
<dbReference type="Gene3D" id="3.40.50.10490">
    <property type="entry name" value="Glucose-6-phosphate isomerase like protein, domain 1"/>
    <property type="match status" value="1"/>
</dbReference>
<evidence type="ECO:0000313" key="6">
    <source>
        <dbReference type="Proteomes" id="UP000469185"/>
    </source>
</evidence>
<dbReference type="AlphaFoldDB" id="A0A6N9YG20"/>
<dbReference type="PANTHER" id="PTHR10088">
    <property type="entry name" value="GLUCOKINASE REGULATORY PROTEIN"/>
    <property type="match status" value="1"/>
</dbReference>
<dbReference type="CDD" id="cd05007">
    <property type="entry name" value="SIS_Etherase"/>
    <property type="match status" value="1"/>
</dbReference>
<dbReference type="PROSITE" id="PS51464">
    <property type="entry name" value="SIS"/>
    <property type="match status" value="1"/>
</dbReference>
<dbReference type="UniPathway" id="UPA00342"/>
<dbReference type="InterPro" id="IPR005488">
    <property type="entry name" value="Etherase_MurQ"/>
</dbReference>
<dbReference type="HAMAP" id="MF_00068">
    <property type="entry name" value="MurQ"/>
    <property type="match status" value="1"/>
</dbReference>
<dbReference type="EMBL" id="JAAGOB010000001">
    <property type="protein sequence ID" value="NED93914.1"/>
    <property type="molecule type" value="Genomic_DNA"/>
</dbReference>
<dbReference type="Pfam" id="PF22645">
    <property type="entry name" value="GKRP_SIS_N"/>
    <property type="match status" value="1"/>
</dbReference>
<keyword evidence="6" id="KW-1185">Reference proteome</keyword>
<dbReference type="EC" id="4.2.1.126" evidence="3"/>
<reference evidence="5 6" key="1">
    <citation type="submission" date="2020-02" db="EMBL/GenBank/DDBJ databases">
        <authorList>
            <person name="Li X.-J."/>
            <person name="Feng X.-M."/>
        </authorList>
    </citation>
    <scope>NUCLEOTIDE SEQUENCE [LARGE SCALE GENOMIC DNA]</scope>
    <source>
        <strain evidence="5 6">CGMCC 4.7225</strain>
    </source>
</reference>
<dbReference type="Gene3D" id="1.10.8.1080">
    <property type="match status" value="1"/>
</dbReference>
<organism evidence="5 6">
    <name type="scientific">Phytoactinopolyspora alkaliphila</name>
    <dbReference type="NCBI Taxonomy" id="1783498"/>
    <lineage>
        <taxon>Bacteria</taxon>
        <taxon>Bacillati</taxon>
        <taxon>Actinomycetota</taxon>
        <taxon>Actinomycetes</taxon>
        <taxon>Jiangellales</taxon>
        <taxon>Jiangellaceae</taxon>
        <taxon>Phytoactinopolyspora</taxon>
    </lineage>
</organism>